<dbReference type="Pfam" id="PF00589">
    <property type="entry name" value="Phage_integrase"/>
    <property type="match status" value="1"/>
</dbReference>
<reference evidence="7 8" key="1">
    <citation type="journal article" date="2015" name="Int. J. Syst. Evol. Microbiol.">
        <title>Sporolactobacillus shoreae sp. nov. and Sporolactobacillus spathodeae sp. nov., two spore-forming lactic acid bacteria isolated from tree barks in Thailand.</title>
        <authorList>
            <person name="Thamacharoensuk T."/>
            <person name="Kitahara M."/>
            <person name="Ohkuma M."/>
            <person name="Thongchul N."/>
            <person name="Tanasupawat S."/>
        </authorList>
    </citation>
    <scope>NUCLEOTIDE SEQUENCE [LARGE SCALE GENOMIC DNA]</scope>
    <source>
        <strain evidence="7 8">BK92</strain>
    </source>
</reference>
<dbReference type="Proteomes" id="UP000298347">
    <property type="component" value="Unassembled WGS sequence"/>
</dbReference>
<dbReference type="OrthoDB" id="9801717at2"/>
<dbReference type="GO" id="GO:0015074">
    <property type="term" value="P:DNA integration"/>
    <property type="evidence" value="ECO:0007669"/>
    <property type="project" value="UniProtKB-KW"/>
</dbReference>
<name>A0A4Z0GMC1_9BACL</name>
<sequence>MKAVQKQINDFLTELSDEHRLSTNTLDAYRSDLGQYSSFLREKEGCSSWSEVSELADVNYLYWLRDMGNSSTTIARKAASVRGFHRFLLRNHLAETDPTIAMKVPKSENKPRAVLSIEEMNTLLSHSDQKTNIGIRDRAMLELLYATGMRVSELIRLNVQDLDLTLGFVRCGGTSRNERIIPIGEPARQALEVYITEVRNKVKTGQDQQTLFLNRQKKELTRQGVWKILKQSAERAGIRPSFSPEMIRQSLAAHLIERGADFESVDELMGRENTYVTRRFPDRPKHQLKEVYSRCHPRAAL</sequence>
<dbReference type="InterPro" id="IPR044068">
    <property type="entry name" value="CB"/>
</dbReference>
<dbReference type="InterPro" id="IPR002104">
    <property type="entry name" value="Integrase_catalytic"/>
</dbReference>
<accession>A0A4Z0GMC1</accession>
<evidence type="ECO:0000259" key="5">
    <source>
        <dbReference type="PROSITE" id="PS51898"/>
    </source>
</evidence>
<dbReference type="Pfam" id="PF02899">
    <property type="entry name" value="Phage_int_SAM_1"/>
    <property type="match status" value="1"/>
</dbReference>
<feature type="domain" description="Core-binding (CB)" evidence="6">
    <location>
        <begin position="2"/>
        <end position="89"/>
    </location>
</feature>
<feature type="domain" description="Tyr recombinase" evidence="5">
    <location>
        <begin position="110"/>
        <end position="301"/>
    </location>
</feature>
<evidence type="ECO:0000256" key="1">
    <source>
        <dbReference type="ARBA" id="ARBA00022908"/>
    </source>
</evidence>
<gene>
    <name evidence="7" type="ORF">E4665_09505</name>
</gene>
<evidence type="ECO:0000256" key="2">
    <source>
        <dbReference type="ARBA" id="ARBA00023125"/>
    </source>
</evidence>
<dbReference type="InterPro" id="IPR011010">
    <property type="entry name" value="DNA_brk_join_enz"/>
</dbReference>
<organism evidence="7 8">
    <name type="scientific">Sporolactobacillus shoreae</name>
    <dbReference type="NCBI Taxonomy" id="1465501"/>
    <lineage>
        <taxon>Bacteria</taxon>
        <taxon>Bacillati</taxon>
        <taxon>Bacillota</taxon>
        <taxon>Bacilli</taxon>
        <taxon>Bacillales</taxon>
        <taxon>Sporolactobacillaceae</taxon>
        <taxon>Sporolactobacillus</taxon>
    </lineage>
</organism>
<dbReference type="Gene3D" id="1.10.150.130">
    <property type="match status" value="1"/>
</dbReference>
<keyword evidence="3" id="KW-0233">DNA recombination</keyword>
<protein>
    <submittedName>
        <fullName evidence="7">Recombinase XerD</fullName>
    </submittedName>
</protein>
<evidence type="ECO:0000259" key="6">
    <source>
        <dbReference type="PROSITE" id="PS51900"/>
    </source>
</evidence>
<dbReference type="EMBL" id="SRJD01000009">
    <property type="protein sequence ID" value="TGA98176.1"/>
    <property type="molecule type" value="Genomic_DNA"/>
</dbReference>
<keyword evidence="1" id="KW-0229">DNA integration</keyword>
<dbReference type="RefSeq" id="WP_135348556.1">
    <property type="nucleotide sequence ID" value="NZ_SRJD01000009.1"/>
</dbReference>
<dbReference type="GO" id="GO:0006310">
    <property type="term" value="P:DNA recombination"/>
    <property type="evidence" value="ECO:0007669"/>
    <property type="project" value="UniProtKB-KW"/>
</dbReference>
<evidence type="ECO:0000256" key="3">
    <source>
        <dbReference type="ARBA" id="ARBA00023172"/>
    </source>
</evidence>
<dbReference type="PANTHER" id="PTHR30349:SF81">
    <property type="entry name" value="TYROSINE RECOMBINASE XERC"/>
    <property type="match status" value="1"/>
</dbReference>
<dbReference type="InterPro" id="IPR013762">
    <property type="entry name" value="Integrase-like_cat_sf"/>
</dbReference>
<dbReference type="InterPro" id="IPR010998">
    <property type="entry name" value="Integrase_recombinase_N"/>
</dbReference>
<evidence type="ECO:0000313" key="7">
    <source>
        <dbReference type="EMBL" id="TGA98176.1"/>
    </source>
</evidence>
<evidence type="ECO:0000256" key="4">
    <source>
        <dbReference type="PROSITE-ProRule" id="PRU01248"/>
    </source>
</evidence>
<comment type="caution">
    <text evidence="7">The sequence shown here is derived from an EMBL/GenBank/DDBJ whole genome shotgun (WGS) entry which is preliminary data.</text>
</comment>
<dbReference type="GO" id="GO:0003677">
    <property type="term" value="F:DNA binding"/>
    <property type="evidence" value="ECO:0007669"/>
    <property type="project" value="UniProtKB-UniRule"/>
</dbReference>
<dbReference type="SUPFAM" id="SSF56349">
    <property type="entry name" value="DNA breaking-rejoining enzymes"/>
    <property type="match status" value="1"/>
</dbReference>
<keyword evidence="2 4" id="KW-0238">DNA-binding</keyword>
<dbReference type="PROSITE" id="PS51898">
    <property type="entry name" value="TYR_RECOMBINASE"/>
    <property type="match status" value="1"/>
</dbReference>
<dbReference type="AlphaFoldDB" id="A0A4Z0GMC1"/>
<dbReference type="InterPro" id="IPR050090">
    <property type="entry name" value="Tyrosine_recombinase_XerCD"/>
</dbReference>
<dbReference type="Gene3D" id="1.10.443.10">
    <property type="entry name" value="Intergrase catalytic core"/>
    <property type="match status" value="1"/>
</dbReference>
<dbReference type="PROSITE" id="PS51900">
    <property type="entry name" value="CB"/>
    <property type="match status" value="1"/>
</dbReference>
<dbReference type="InterPro" id="IPR004107">
    <property type="entry name" value="Integrase_SAM-like_N"/>
</dbReference>
<dbReference type="PANTHER" id="PTHR30349">
    <property type="entry name" value="PHAGE INTEGRASE-RELATED"/>
    <property type="match status" value="1"/>
</dbReference>
<evidence type="ECO:0000313" key="8">
    <source>
        <dbReference type="Proteomes" id="UP000298347"/>
    </source>
</evidence>
<keyword evidence="8" id="KW-1185">Reference proteome</keyword>
<proteinExistence type="predicted"/>